<feature type="chain" id="PRO_5020505377" evidence="2">
    <location>
        <begin position="29"/>
        <end position="65"/>
    </location>
</feature>
<gene>
    <name evidence="3" type="ORF">EDC91_10550</name>
</gene>
<dbReference type="Gene3D" id="1.20.5.700">
    <property type="entry name" value="Single helix bin"/>
    <property type="match status" value="1"/>
</dbReference>
<organism evidence="3 4">
    <name type="scientific">Shewanella fodinae</name>
    <dbReference type="NCBI Taxonomy" id="552357"/>
    <lineage>
        <taxon>Bacteria</taxon>
        <taxon>Pseudomonadati</taxon>
        <taxon>Pseudomonadota</taxon>
        <taxon>Gammaproteobacteria</taxon>
        <taxon>Alteromonadales</taxon>
        <taxon>Shewanellaceae</taxon>
        <taxon>Shewanella</taxon>
    </lineage>
</organism>
<dbReference type="NCBIfam" id="TIGR01409">
    <property type="entry name" value="TAT_signal_seq"/>
    <property type="match status" value="1"/>
</dbReference>
<dbReference type="InterPro" id="IPR006311">
    <property type="entry name" value="TAT_signal"/>
</dbReference>
<dbReference type="Proteomes" id="UP000294832">
    <property type="component" value="Unassembled WGS sequence"/>
</dbReference>
<feature type="signal peptide" evidence="2">
    <location>
        <begin position="1"/>
        <end position="28"/>
    </location>
</feature>
<comment type="caution">
    <text evidence="3">The sequence shown here is derived from an EMBL/GenBank/DDBJ whole genome shotgun (WGS) entry which is preliminary data.</text>
</comment>
<dbReference type="RefSeq" id="WP_133038221.1">
    <property type="nucleotide sequence ID" value="NZ_BMXW01000006.1"/>
</dbReference>
<dbReference type="NCBIfam" id="TIGR02811">
    <property type="entry name" value="formate_TAT"/>
    <property type="match status" value="1"/>
</dbReference>
<evidence type="ECO:0000256" key="1">
    <source>
        <dbReference type="ARBA" id="ARBA00022729"/>
    </source>
</evidence>
<evidence type="ECO:0000313" key="4">
    <source>
        <dbReference type="Proteomes" id="UP000294832"/>
    </source>
</evidence>
<sequence length="65" mass="7091">MKEQKPDLQRRSLLKALTIGTAAGVAVAASQVSVAQANESTDSATTHQDGYRETAHIRNYYNSLR</sequence>
<dbReference type="AlphaFoldDB" id="A0A4R2FG15"/>
<name>A0A4R2FG15_9GAMM</name>
<accession>A0A4R2FG15</accession>
<keyword evidence="1 2" id="KW-0732">Signal</keyword>
<dbReference type="EMBL" id="SLWF01000005">
    <property type="protein sequence ID" value="TCN87048.1"/>
    <property type="molecule type" value="Genomic_DNA"/>
</dbReference>
<reference evidence="3 4" key="1">
    <citation type="submission" date="2019-03" db="EMBL/GenBank/DDBJ databases">
        <title>Freshwater and sediment microbial communities from various areas in North America, analyzing microbe dynamics in response to fracking.</title>
        <authorList>
            <person name="Lamendella R."/>
        </authorList>
    </citation>
    <scope>NUCLEOTIDE SEQUENCE [LARGE SCALE GENOMIC DNA]</scope>
    <source>
        <strain evidence="3 4">74A</strain>
    </source>
</reference>
<dbReference type="InterPro" id="IPR019546">
    <property type="entry name" value="TAT_signal_bac_arc"/>
</dbReference>
<proteinExistence type="predicted"/>
<keyword evidence="4" id="KW-1185">Reference proteome</keyword>
<dbReference type="PIRSF" id="PIRSF036704">
    <property type="entry name" value="UCP036704"/>
    <property type="match status" value="1"/>
</dbReference>
<dbReference type="PROSITE" id="PS51318">
    <property type="entry name" value="TAT"/>
    <property type="match status" value="1"/>
</dbReference>
<protein>
    <submittedName>
        <fullName evidence="3">Secreted protein</fullName>
    </submittedName>
</protein>
<evidence type="ECO:0000313" key="3">
    <source>
        <dbReference type="EMBL" id="TCN87048.1"/>
    </source>
</evidence>
<evidence type="ECO:0000256" key="2">
    <source>
        <dbReference type="SAM" id="SignalP"/>
    </source>
</evidence>
<dbReference type="InterPro" id="IPR014177">
    <property type="entry name" value="Formate_DH_TAT-contain"/>
</dbReference>